<protein>
    <submittedName>
        <fullName evidence="1">Cytidylate kinase</fullName>
    </submittedName>
</protein>
<dbReference type="Gene3D" id="3.40.50.300">
    <property type="entry name" value="P-loop containing nucleotide triphosphate hydrolases"/>
    <property type="match status" value="1"/>
</dbReference>
<accession>A0AA37Q8X9</accession>
<keyword evidence="2" id="KW-1185">Reference proteome</keyword>
<name>A0AA37Q8X9_9BACT</name>
<dbReference type="SUPFAM" id="SSF52540">
    <property type="entry name" value="P-loop containing nucleoside triphosphate hydrolases"/>
    <property type="match status" value="1"/>
</dbReference>
<reference evidence="1" key="1">
    <citation type="submission" date="2022-08" db="EMBL/GenBank/DDBJ databases">
        <title>Draft genome sequencing of Roseisolibacter agri AW1220.</title>
        <authorList>
            <person name="Tobiishi Y."/>
            <person name="Tonouchi A."/>
        </authorList>
    </citation>
    <scope>NUCLEOTIDE SEQUENCE</scope>
    <source>
        <strain evidence="1">AW1220</strain>
    </source>
</reference>
<evidence type="ECO:0000313" key="2">
    <source>
        <dbReference type="Proteomes" id="UP001161325"/>
    </source>
</evidence>
<sequence length="215" mass="22505">MPIVTVSRQFGAGGSELAARVAEALGWPLLDNALLDEVAARLGTSREAVAARDERRPSLAARLADALALGATDAEPSVTAALPGRDAESVAPPPAEEQVLAVTQRVIVEAAARGPVVVVGRGAQAALAARADALHVLCCAPRDARIARVAAREGLPLGAAARRVDDVDRERLTLVRKRWGRELLDPSHYDLCLNSARLGLAEAATLVVETARARL</sequence>
<keyword evidence="1" id="KW-0808">Transferase</keyword>
<proteinExistence type="predicted"/>
<evidence type="ECO:0000313" key="1">
    <source>
        <dbReference type="EMBL" id="GLC28464.1"/>
    </source>
</evidence>
<dbReference type="Proteomes" id="UP001161325">
    <property type="component" value="Unassembled WGS sequence"/>
</dbReference>
<dbReference type="AlphaFoldDB" id="A0AA37Q8X9"/>
<gene>
    <name evidence="1" type="ORF">rosag_49770</name>
</gene>
<dbReference type="InterPro" id="IPR027417">
    <property type="entry name" value="P-loop_NTPase"/>
</dbReference>
<comment type="caution">
    <text evidence="1">The sequence shown here is derived from an EMBL/GenBank/DDBJ whole genome shotgun (WGS) entry which is preliminary data.</text>
</comment>
<dbReference type="EMBL" id="BRXS01000010">
    <property type="protein sequence ID" value="GLC28464.1"/>
    <property type="molecule type" value="Genomic_DNA"/>
</dbReference>
<dbReference type="RefSeq" id="WP_284352862.1">
    <property type="nucleotide sequence ID" value="NZ_BRXS01000010.1"/>
</dbReference>
<keyword evidence="1" id="KW-0418">Kinase</keyword>
<dbReference type="Pfam" id="PF13189">
    <property type="entry name" value="Cytidylate_kin2"/>
    <property type="match status" value="1"/>
</dbReference>
<organism evidence="1 2">
    <name type="scientific">Roseisolibacter agri</name>
    <dbReference type="NCBI Taxonomy" id="2014610"/>
    <lineage>
        <taxon>Bacteria</taxon>
        <taxon>Pseudomonadati</taxon>
        <taxon>Gemmatimonadota</taxon>
        <taxon>Gemmatimonadia</taxon>
        <taxon>Gemmatimonadales</taxon>
        <taxon>Gemmatimonadaceae</taxon>
        <taxon>Roseisolibacter</taxon>
    </lineage>
</organism>
<dbReference type="GO" id="GO:0016301">
    <property type="term" value="F:kinase activity"/>
    <property type="evidence" value="ECO:0007669"/>
    <property type="project" value="UniProtKB-KW"/>
</dbReference>